<accession>A0AA41R671</accession>
<feature type="transmembrane region" description="Helical" evidence="7">
    <location>
        <begin position="158"/>
        <end position="178"/>
    </location>
</feature>
<feature type="transmembrane region" description="Helical" evidence="7">
    <location>
        <begin position="91"/>
        <end position="116"/>
    </location>
</feature>
<comment type="subcellular location">
    <subcellularLocation>
        <location evidence="1">Membrane</location>
        <topology evidence="1">Multi-pass membrane protein</topology>
    </subcellularLocation>
</comment>
<dbReference type="PANTHER" id="PTHR11827:SF72">
    <property type="entry name" value="GH08340P"/>
    <property type="match status" value="1"/>
</dbReference>
<evidence type="ECO:0000259" key="8">
    <source>
        <dbReference type="Pfam" id="PF00324"/>
    </source>
</evidence>
<evidence type="ECO:0000256" key="3">
    <source>
        <dbReference type="ARBA" id="ARBA00022448"/>
    </source>
</evidence>
<sequence>MSIPDVEQEQKPPTKFGAFGGVFTPSVLTILGVIMFLRYADVVGYAGLWAALSILLLAKSITIVTSLSLSSIATNMRVRGGGAYYLISRSLGVEFGGVIAIFFYVAQAVAVTMYVIGFTESVFAALPVSGLSFTTVATLTNLFVLVCVYIGAGWTIRLQYGILAVVLLAVASFSLGAWDQASMVRLQENLTPQWTDTYSFFTTFALFFPAVTGIMAGVNMSGDLKDPSRAIPLGTFGAITFTGLIYGAMAFLLAAGNTRATLIGEGFVMYETARFGPLVTIGVMAATLSSALGSMMGAPRILQAFARDNVFKQLRFFAPGSGVSGEPRRAIVLTFVIAQVALMAGDLDSVAPIITMFFLMTYGTVNLACFYESISRNPSFRPTFRLNHWTLSLAGALSCVAVMLLINTLWAVVAMALAGGMYLLIARAELMVQWGDVESGVAFQRARKSLLRLERERYHPKNWRPSILALSGMGGRRLHMLKYACLLSADRGVVSLAQIIVGDLENLSKRRFEAEKILRKYLREEDLAAFPVAIVDESFTEALKALLQCHGIGGLRPNTLLLGWSDDPEKARSISEALGMARALRRSCLLVHSRREAQQWDLPRGAINIWWTDAVNGPMMLLLGFLLKENREWRDCPLRILRPVAPKADVGNVAAEMREVLSLARIEGEVVVLPTEDPLQAVHQHMGSSAVLFAGFAPVPDENPACVLLSGLQETMDLPGDVILVHNAGDVSLDA</sequence>
<dbReference type="PANTHER" id="PTHR11827">
    <property type="entry name" value="SOLUTE CARRIER FAMILY 12, CATION COTRANSPORTERS"/>
    <property type="match status" value="1"/>
</dbReference>
<name>A0AA41R671_9BACT</name>
<comment type="similarity">
    <text evidence="2">Belongs to the SLC12A transporter family.</text>
</comment>
<dbReference type="EMBL" id="JALJRB010000018">
    <property type="protein sequence ID" value="MCJ8501850.1"/>
    <property type="molecule type" value="Genomic_DNA"/>
</dbReference>
<gene>
    <name evidence="10" type="ORF">MRX98_14800</name>
</gene>
<feature type="transmembrane region" description="Helical" evidence="7">
    <location>
        <begin position="391"/>
        <end position="424"/>
    </location>
</feature>
<dbReference type="GO" id="GO:0015377">
    <property type="term" value="F:chloride:monoatomic cation symporter activity"/>
    <property type="evidence" value="ECO:0007669"/>
    <property type="project" value="InterPro"/>
</dbReference>
<feature type="domain" description="Amino acid permease/ SLC12A" evidence="8">
    <location>
        <begin position="22"/>
        <end position="467"/>
    </location>
</feature>
<dbReference type="Pfam" id="PF03522">
    <property type="entry name" value="SLC12"/>
    <property type="match status" value="1"/>
</dbReference>
<evidence type="ECO:0000256" key="5">
    <source>
        <dbReference type="ARBA" id="ARBA00022989"/>
    </source>
</evidence>
<dbReference type="Pfam" id="PF00324">
    <property type="entry name" value="AA_permease"/>
    <property type="match status" value="1"/>
</dbReference>
<keyword evidence="3" id="KW-0813">Transport</keyword>
<evidence type="ECO:0000256" key="4">
    <source>
        <dbReference type="ARBA" id="ARBA00022692"/>
    </source>
</evidence>
<feature type="domain" description="SLC12A transporter C-terminal" evidence="9">
    <location>
        <begin position="481"/>
        <end position="570"/>
    </location>
</feature>
<dbReference type="AlphaFoldDB" id="A0AA41R671"/>
<organism evidence="10 11">
    <name type="scientific">Desulfatitalea alkaliphila</name>
    <dbReference type="NCBI Taxonomy" id="2929485"/>
    <lineage>
        <taxon>Bacteria</taxon>
        <taxon>Pseudomonadati</taxon>
        <taxon>Thermodesulfobacteriota</taxon>
        <taxon>Desulfobacteria</taxon>
        <taxon>Desulfobacterales</taxon>
        <taxon>Desulfosarcinaceae</taxon>
        <taxon>Desulfatitalea</taxon>
    </lineage>
</organism>
<evidence type="ECO:0000259" key="9">
    <source>
        <dbReference type="Pfam" id="PF03522"/>
    </source>
</evidence>
<keyword evidence="6 7" id="KW-0472">Membrane</keyword>
<evidence type="ECO:0000256" key="1">
    <source>
        <dbReference type="ARBA" id="ARBA00004141"/>
    </source>
</evidence>
<feature type="transmembrane region" description="Helical" evidence="7">
    <location>
        <begin position="46"/>
        <end position="70"/>
    </location>
</feature>
<evidence type="ECO:0000256" key="7">
    <source>
        <dbReference type="SAM" id="Phobius"/>
    </source>
</evidence>
<feature type="transmembrane region" description="Helical" evidence="7">
    <location>
        <begin position="122"/>
        <end position="151"/>
    </location>
</feature>
<dbReference type="InterPro" id="IPR004841">
    <property type="entry name" value="AA-permease/SLC12A_dom"/>
</dbReference>
<evidence type="ECO:0000313" key="11">
    <source>
        <dbReference type="Proteomes" id="UP001165427"/>
    </source>
</evidence>
<keyword evidence="11" id="KW-1185">Reference proteome</keyword>
<keyword evidence="5 7" id="KW-1133">Transmembrane helix</keyword>
<reference evidence="10" key="1">
    <citation type="submission" date="2022-04" db="EMBL/GenBank/DDBJ databases">
        <title>Desulfatitalea alkaliphila sp. nov., a novel anaerobic sulfate-reducing bacterium isolated from terrestrial mud volcano, Taman Peninsula, Russia.</title>
        <authorList>
            <person name="Khomyakova M.A."/>
            <person name="Merkel A.Y."/>
            <person name="Slobodkin A.I."/>
        </authorList>
    </citation>
    <scope>NUCLEOTIDE SEQUENCE</scope>
    <source>
        <strain evidence="10">M08but</strain>
    </source>
</reference>
<protein>
    <submittedName>
        <fullName evidence="10">Amino acid permease</fullName>
    </submittedName>
</protein>
<dbReference type="GO" id="GO:0016020">
    <property type="term" value="C:membrane"/>
    <property type="evidence" value="ECO:0007669"/>
    <property type="project" value="UniProtKB-SubCell"/>
</dbReference>
<comment type="caution">
    <text evidence="10">The sequence shown here is derived from an EMBL/GenBank/DDBJ whole genome shotgun (WGS) entry which is preliminary data.</text>
</comment>
<feature type="transmembrane region" description="Helical" evidence="7">
    <location>
        <begin position="275"/>
        <end position="298"/>
    </location>
</feature>
<dbReference type="Gene3D" id="1.20.1740.10">
    <property type="entry name" value="Amino acid/polyamine transporter I"/>
    <property type="match status" value="1"/>
</dbReference>
<evidence type="ECO:0000256" key="6">
    <source>
        <dbReference type="ARBA" id="ARBA00023136"/>
    </source>
</evidence>
<evidence type="ECO:0000313" key="10">
    <source>
        <dbReference type="EMBL" id="MCJ8501850.1"/>
    </source>
</evidence>
<feature type="transmembrane region" description="Helical" evidence="7">
    <location>
        <begin position="16"/>
        <end position="40"/>
    </location>
</feature>
<evidence type="ECO:0000256" key="2">
    <source>
        <dbReference type="ARBA" id="ARBA00010593"/>
    </source>
</evidence>
<dbReference type="InterPro" id="IPR004842">
    <property type="entry name" value="SLC12A_fam"/>
</dbReference>
<dbReference type="FunFam" id="1.20.1740.10:FF:000013">
    <property type="entry name" value="Solute carrier family 12 member"/>
    <property type="match status" value="1"/>
</dbReference>
<dbReference type="InterPro" id="IPR018491">
    <property type="entry name" value="SLC12_C"/>
</dbReference>
<dbReference type="Proteomes" id="UP001165427">
    <property type="component" value="Unassembled WGS sequence"/>
</dbReference>
<dbReference type="RefSeq" id="WP_246911153.1">
    <property type="nucleotide sequence ID" value="NZ_JALJRB010000018.1"/>
</dbReference>
<feature type="transmembrane region" description="Helical" evidence="7">
    <location>
        <begin position="198"/>
        <end position="218"/>
    </location>
</feature>
<proteinExistence type="inferred from homology"/>
<feature type="transmembrane region" description="Helical" evidence="7">
    <location>
        <begin position="353"/>
        <end position="371"/>
    </location>
</feature>
<keyword evidence="4 7" id="KW-0812">Transmembrane</keyword>
<feature type="transmembrane region" description="Helical" evidence="7">
    <location>
        <begin position="230"/>
        <end position="255"/>
    </location>
</feature>